<dbReference type="InterPro" id="IPR025460">
    <property type="entry name" value="DUF4280"/>
</dbReference>
<reference evidence="1 2" key="1">
    <citation type="submission" date="2018-07" db="EMBL/GenBank/DDBJ databases">
        <title>A draft genome of a endophytic bacteria, a new species of Pedobacter.</title>
        <authorList>
            <person name="Zhang Z.D."/>
            <person name="Chen Z.J."/>
        </authorList>
    </citation>
    <scope>NUCLEOTIDE SEQUENCE [LARGE SCALE GENOMIC DNA]</scope>
    <source>
        <strain evidence="1 2">RS10</strain>
    </source>
</reference>
<dbReference type="AlphaFoldDB" id="A0A366KL96"/>
<protein>
    <submittedName>
        <fullName evidence="1">DUF4280 domain-containing protein</fullName>
    </submittedName>
</protein>
<dbReference type="EMBL" id="QNQU01000050">
    <property type="protein sequence ID" value="RBQ01929.1"/>
    <property type="molecule type" value="Genomic_DNA"/>
</dbReference>
<name>A0A366KL96_9SPHI</name>
<evidence type="ECO:0000313" key="2">
    <source>
        <dbReference type="Proteomes" id="UP000252081"/>
    </source>
</evidence>
<dbReference type="Pfam" id="PF14107">
    <property type="entry name" value="DUF4280"/>
    <property type="match status" value="1"/>
</dbReference>
<sequence>MAEKHIVVQGAICLCNFGTSPDNLKVLTNQKNYANDDKGSKKPIATHKDIGSTFEKNTFGSCSKKNNSPCTAVVTEWSDFYEETLLDNGGKILLETSKATCPVGGKDCIKIIKHGQMAEPTAQNFDNTNKEVQKTLNPMIAAKDMQETEDLNSGVIDG</sequence>
<keyword evidence="2" id="KW-1185">Reference proteome</keyword>
<dbReference type="OrthoDB" id="882303at2"/>
<dbReference type="RefSeq" id="WP_113952172.1">
    <property type="nucleotide sequence ID" value="NZ_QNQU01000050.1"/>
</dbReference>
<organism evidence="1 2">
    <name type="scientific">Pedobacter miscanthi</name>
    <dbReference type="NCBI Taxonomy" id="2259170"/>
    <lineage>
        <taxon>Bacteria</taxon>
        <taxon>Pseudomonadati</taxon>
        <taxon>Bacteroidota</taxon>
        <taxon>Sphingobacteriia</taxon>
        <taxon>Sphingobacteriales</taxon>
        <taxon>Sphingobacteriaceae</taxon>
        <taxon>Pedobacter</taxon>
    </lineage>
</organism>
<comment type="caution">
    <text evidence="1">The sequence shown here is derived from an EMBL/GenBank/DDBJ whole genome shotgun (WGS) entry which is preliminary data.</text>
</comment>
<dbReference type="Proteomes" id="UP000252081">
    <property type="component" value="Unassembled WGS sequence"/>
</dbReference>
<gene>
    <name evidence="1" type="ORF">DRW42_28020</name>
</gene>
<evidence type="ECO:0000313" key="1">
    <source>
        <dbReference type="EMBL" id="RBQ01929.1"/>
    </source>
</evidence>
<accession>A0A366KL96</accession>
<proteinExistence type="predicted"/>